<gene>
    <name evidence="2" type="ORF">SAMN05444484_11716</name>
</gene>
<organism evidence="2 3">
    <name type="scientific">Flavobacterium chilense</name>
    <dbReference type="NCBI Taxonomy" id="946677"/>
    <lineage>
        <taxon>Bacteria</taxon>
        <taxon>Pseudomonadati</taxon>
        <taxon>Bacteroidota</taxon>
        <taxon>Flavobacteriia</taxon>
        <taxon>Flavobacteriales</taxon>
        <taxon>Flavobacteriaceae</taxon>
        <taxon>Flavobacterium</taxon>
    </lineage>
</organism>
<reference evidence="3" key="1">
    <citation type="submission" date="2016-11" db="EMBL/GenBank/DDBJ databases">
        <authorList>
            <person name="Varghese N."/>
            <person name="Submissions S."/>
        </authorList>
    </citation>
    <scope>NUCLEOTIDE SEQUENCE [LARGE SCALE GENOMIC DNA]</scope>
    <source>
        <strain evidence="3">DSM 24724</strain>
    </source>
</reference>
<proteinExistence type="predicted"/>
<sequence>MKIHLIQNEKMQLKFTFLIIIIFTVTTKAQIYTPGGLIQGASGNNFIGIGTNTPLHKLNVYGSHSDSRILLHSIGSGDEAGQADLMLWASEPGLTYTGVGMGNNISNYTTSNGLLKLLNPARGGSYIRLLDNSMSFNVVSSSGTDKQALNVNTLGYVSIGSESPTAPLTVYGKAHFFPARTETLDGRSLEIGNTANISPFINNNYPVVLKTGGGNQPLILDAARVGIGTTNPSSMLTVAGNIASREVKVTVDAGADFVFENDYPLPSLDSLDKFIKENKHLPEVASAKEMQKDGINLSEMNIKLLQKIEEMTLYMIDQNKQMKVLQEQIDQQNKEIQQLKCKK</sequence>
<keyword evidence="1" id="KW-0175">Coiled coil</keyword>
<evidence type="ECO:0000313" key="2">
    <source>
        <dbReference type="EMBL" id="SHM97047.1"/>
    </source>
</evidence>
<dbReference type="EMBL" id="FRBT01000017">
    <property type="protein sequence ID" value="SHM97047.1"/>
    <property type="molecule type" value="Genomic_DNA"/>
</dbReference>
<dbReference type="AlphaFoldDB" id="A0A1M7N0Z2"/>
<dbReference type="Proteomes" id="UP000184028">
    <property type="component" value="Unassembled WGS sequence"/>
</dbReference>
<feature type="coiled-coil region" evidence="1">
    <location>
        <begin position="315"/>
        <end position="342"/>
    </location>
</feature>
<dbReference type="STRING" id="946677.SAMN05444484_11716"/>
<evidence type="ECO:0000256" key="1">
    <source>
        <dbReference type="SAM" id="Coils"/>
    </source>
</evidence>
<protein>
    <submittedName>
        <fullName evidence="2">Uncharacterized protein</fullName>
    </submittedName>
</protein>
<name>A0A1M7N0Z2_9FLAO</name>
<keyword evidence="3" id="KW-1185">Reference proteome</keyword>
<accession>A0A1M7N0Z2</accession>
<evidence type="ECO:0000313" key="3">
    <source>
        <dbReference type="Proteomes" id="UP000184028"/>
    </source>
</evidence>